<evidence type="ECO:0000256" key="4">
    <source>
        <dbReference type="SAM" id="MobiDB-lite"/>
    </source>
</evidence>
<dbReference type="OrthoDB" id="3799462at2759"/>
<dbReference type="InterPro" id="IPR036770">
    <property type="entry name" value="Ankyrin_rpt-contain_sf"/>
</dbReference>
<dbReference type="Gene3D" id="1.25.40.20">
    <property type="entry name" value="Ankyrin repeat-containing domain"/>
    <property type="match status" value="2"/>
</dbReference>
<dbReference type="PANTHER" id="PTHR24180:SF45">
    <property type="entry name" value="POLY [ADP-RIBOSE] POLYMERASE TANKYRASE"/>
    <property type="match status" value="1"/>
</dbReference>
<dbReference type="SUPFAM" id="SSF48403">
    <property type="entry name" value="Ankyrin repeat"/>
    <property type="match status" value="1"/>
</dbReference>
<evidence type="ECO:0000256" key="1">
    <source>
        <dbReference type="ARBA" id="ARBA00022737"/>
    </source>
</evidence>
<dbReference type="EMBL" id="ML994636">
    <property type="protein sequence ID" value="KAF2184800.1"/>
    <property type="molecule type" value="Genomic_DNA"/>
</dbReference>
<keyword evidence="2 3" id="KW-0040">ANK repeat</keyword>
<evidence type="ECO:0000256" key="3">
    <source>
        <dbReference type="PROSITE-ProRule" id="PRU00023"/>
    </source>
</evidence>
<dbReference type="InterPro" id="IPR002110">
    <property type="entry name" value="Ankyrin_rpt"/>
</dbReference>
<evidence type="ECO:0000256" key="2">
    <source>
        <dbReference type="ARBA" id="ARBA00023043"/>
    </source>
</evidence>
<organism evidence="5 6">
    <name type="scientific">Zopfia rhizophila CBS 207.26</name>
    <dbReference type="NCBI Taxonomy" id="1314779"/>
    <lineage>
        <taxon>Eukaryota</taxon>
        <taxon>Fungi</taxon>
        <taxon>Dikarya</taxon>
        <taxon>Ascomycota</taxon>
        <taxon>Pezizomycotina</taxon>
        <taxon>Dothideomycetes</taxon>
        <taxon>Dothideomycetes incertae sedis</taxon>
        <taxon>Zopfiaceae</taxon>
        <taxon>Zopfia</taxon>
    </lineage>
</organism>
<keyword evidence="1" id="KW-0677">Repeat</keyword>
<name>A0A6A6E3S1_9PEZI</name>
<dbReference type="SMART" id="SM00248">
    <property type="entry name" value="ANK"/>
    <property type="match status" value="4"/>
</dbReference>
<proteinExistence type="predicted"/>
<reference evidence="5" key="1">
    <citation type="journal article" date="2020" name="Stud. Mycol.">
        <title>101 Dothideomycetes genomes: a test case for predicting lifestyles and emergence of pathogens.</title>
        <authorList>
            <person name="Haridas S."/>
            <person name="Albert R."/>
            <person name="Binder M."/>
            <person name="Bloem J."/>
            <person name="Labutti K."/>
            <person name="Salamov A."/>
            <person name="Andreopoulos B."/>
            <person name="Baker S."/>
            <person name="Barry K."/>
            <person name="Bills G."/>
            <person name="Bluhm B."/>
            <person name="Cannon C."/>
            <person name="Castanera R."/>
            <person name="Culley D."/>
            <person name="Daum C."/>
            <person name="Ezra D."/>
            <person name="Gonzalez J."/>
            <person name="Henrissat B."/>
            <person name="Kuo A."/>
            <person name="Liang C."/>
            <person name="Lipzen A."/>
            <person name="Lutzoni F."/>
            <person name="Magnuson J."/>
            <person name="Mondo S."/>
            <person name="Nolan M."/>
            <person name="Ohm R."/>
            <person name="Pangilinan J."/>
            <person name="Park H.-J."/>
            <person name="Ramirez L."/>
            <person name="Alfaro M."/>
            <person name="Sun H."/>
            <person name="Tritt A."/>
            <person name="Yoshinaga Y."/>
            <person name="Zwiers L.-H."/>
            <person name="Turgeon B."/>
            <person name="Goodwin S."/>
            <person name="Spatafora J."/>
            <person name="Crous P."/>
            <person name="Grigoriev I."/>
        </authorList>
    </citation>
    <scope>NUCLEOTIDE SEQUENCE</scope>
    <source>
        <strain evidence="5">CBS 207.26</strain>
    </source>
</reference>
<evidence type="ECO:0000313" key="5">
    <source>
        <dbReference type="EMBL" id="KAF2184800.1"/>
    </source>
</evidence>
<dbReference type="PANTHER" id="PTHR24180">
    <property type="entry name" value="CYCLIN-DEPENDENT KINASE INHIBITOR 2C-RELATED"/>
    <property type="match status" value="1"/>
</dbReference>
<accession>A0A6A6E3S1</accession>
<dbReference type="PROSITE" id="PS50297">
    <property type="entry name" value="ANK_REP_REGION"/>
    <property type="match status" value="1"/>
</dbReference>
<dbReference type="PROSITE" id="PS50088">
    <property type="entry name" value="ANK_REPEAT"/>
    <property type="match status" value="1"/>
</dbReference>
<keyword evidence="6" id="KW-1185">Reference proteome</keyword>
<evidence type="ECO:0000313" key="6">
    <source>
        <dbReference type="Proteomes" id="UP000800200"/>
    </source>
</evidence>
<protein>
    <submittedName>
        <fullName evidence="5">Ankyrin</fullName>
    </submittedName>
</protein>
<sequence length="639" mass="72671">MAFGHRIEKRRQMVGGKRGRGRPSDWSMSWQKRLIVLRLCGLQLSEVLEVLKILSGDTLKAKERRAQQILRDLLSDGYQRLCSSNKTVARKRMSFLRAIGRYDRTRKSKTRNRSRRPDLQYIEHLVHHDTGSGSSTTTPNSAEQRERSAKTSLADGAVAVVMPHDESNNNDTRSFISDRSLRIRAVFSKGSFSSSFISEMMSVMRKRFSRSSFTTSSGCSISTTSDNDTYETQNHIIQVLRTLELRKRKIEQANSALINMCCKEDKNCVHQRITRMTRLKEYTNYINELGDVQKTGRINTADSYGNDTLFFAARTGTPADVILAILQRTSVVNALNDDGQTFLFFLDPRGFHDSSCRCPHSVYQHQSRFECLIRHLERRPFNFDQIDHDGRHFLSFLCASPHFDIRWLVNIMKYSEVWRWRIGALSQCRDSSGTFLIDFLASHPDIVQWEEYILRPFRPQFTYNQSYAGVSRALAGEDALGQTPLHNLLQTKSFLQTQTPLHPLSTADMVTNINKYDCQGRTPLMKYLDKAFEERIAEELIVGTVRLLISWGANVNARSRAGSTILHFAAKKAMPELLAYALAAGAEVNHHDRDDFSALDYAANVFSKSRCATAPPELTARSLKCATRLLDHGAQTAIV</sequence>
<feature type="region of interest" description="Disordered" evidence="4">
    <location>
        <begin position="104"/>
        <end position="151"/>
    </location>
</feature>
<dbReference type="InterPro" id="IPR051637">
    <property type="entry name" value="Ank_repeat_dom-contain_49"/>
</dbReference>
<feature type="repeat" description="ANK" evidence="3">
    <location>
        <begin position="561"/>
        <end position="593"/>
    </location>
</feature>
<dbReference type="AlphaFoldDB" id="A0A6A6E3S1"/>
<gene>
    <name evidence="5" type="ORF">K469DRAFT_174089</name>
</gene>
<dbReference type="Proteomes" id="UP000800200">
    <property type="component" value="Unassembled WGS sequence"/>
</dbReference>